<accession>A0A318KLL6</accession>
<keyword evidence="2" id="KW-0488">Methylation</keyword>
<organism evidence="7 8">
    <name type="scientific">Dielma fastidiosa</name>
    <dbReference type="NCBI Taxonomy" id="1034346"/>
    <lineage>
        <taxon>Bacteria</taxon>
        <taxon>Bacillati</taxon>
        <taxon>Bacillota</taxon>
        <taxon>Erysipelotrichia</taxon>
        <taxon>Erysipelotrichales</taxon>
        <taxon>Erysipelotrichaceae</taxon>
        <taxon>Dielma</taxon>
    </lineage>
</organism>
<dbReference type="STRING" id="1034346.GCA_000313565_01410"/>
<dbReference type="PROSITE" id="PS00409">
    <property type="entry name" value="PROKAR_NTER_METHYL"/>
    <property type="match status" value="1"/>
</dbReference>
<protein>
    <submittedName>
        <fullName evidence="7">Prepilin-type N-terminal cleavage/methylation domain-containing protein</fullName>
    </submittedName>
</protein>
<sequence length="135" mass="14830">MKNLKNKKGFTLIELIVVIAILGILALFLLPQFMGYSQDAKLQVAKANTRTVWTAAKAAETTSEYKEFKDLTAFTKEVTDKLGTSFTVADVKVEATKNADGKTWSLTSVSYKTNGVTCTYKPSADEDDIKCTTTE</sequence>
<reference evidence="7 8" key="1">
    <citation type="submission" date="2018-05" db="EMBL/GenBank/DDBJ databases">
        <title>Genomic Encyclopedia of Type Strains, Phase IV (KMG-IV): sequencing the most valuable type-strain genomes for metagenomic binning, comparative biology and taxonomic classification.</title>
        <authorList>
            <person name="Goeker M."/>
        </authorList>
    </citation>
    <scope>NUCLEOTIDE SEQUENCE [LARGE SCALE GENOMIC DNA]</scope>
    <source>
        <strain evidence="7 8">JC118</strain>
    </source>
</reference>
<evidence type="ECO:0000256" key="5">
    <source>
        <dbReference type="ARBA" id="ARBA00023136"/>
    </source>
</evidence>
<evidence type="ECO:0000256" key="4">
    <source>
        <dbReference type="ARBA" id="ARBA00022989"/>
    </source>
</evidence>
<feature type="transmembrane region" description="Helical" evidence="6">
    <location>
        <begin position="12"/>
        <end position="34"/>
    </location>
</feature>
<keyword evidence="8" id="KW-1185">Reference proteome</keyword>
<evidence type="ECO:0000313" key="7">
    <source>
        <dbReference type="EMBL" id="PXX77578.1"/>
    </source>
</evidence>
<dbReference type="NCBIfam" id="TIGR02532">
    <property type="entry name" value="IV_pilin_GFxxxE"/>
    <property type="match status" value="1"/>
</dbReference>
<evidence type="ECO:0000256" key="3">
    <source>
        <dbReference type="ARBA" id="ARBA00022692"/>
    </source>
</evidence>
<dbReference type="AlphaFoldDB" id="A0A318KLL6"/>
<dbReference type="InterPro" id="IPR012902">
    <property type="entry name" value="N_methyl_site"/>
</dbReference>
<evidence type="ECO:0000256" key="2">
    <source>
        <dbReference type="ARBA" id="ARBA00022481"/>
    </source>
</evidence>
<evidence type="ECO:0000256" key="1">
    <source>
        <dbReference type="ARBA" id="ARBA00004167"/>
    </source>
</evidence>
<dbReference type="Gene3D" id="3.30.700.10">
    <property type="entry name" value="Glycoprotein, Type 4 Pilin"/>
    <property type="match status" value="1"/>
</dbReference>
<dbReference type="SUPFAM" id="SSF54523">
    <property type="entry name" value="Pili subunits"/>
    <property type="match status" value="1"/>
</dbReference>
<dbReference type="Pfam" id="PF07963">
    <property type="entry name" value="N_methyl"/>
    <property type="match status" value="1"/>
</dbReference>
<keyword evidence="5 6" id="KW-0472">Membrane</keyword>
<keyword evidence="3 6" id="KW-0812">Transmembrane</keyword>
<name>A0A318KLL6_9FIRM</name>
<comment type="subcellular location">
    <subcellularLocation>
        <location evidence="1">Membrane</location>
        <topology evidence="1">Single-pass membrane protein</topology>
    </subcellularLocation>
</comment>
<gene>
    <name evidence="7" type="ORF">DES51_110132</name>
</gene>
<dbReference type="PANTHER" id="PTHR30093:SF44">
    <property type="entry name" value="TYPE II SECRETION SYSTEM CORE PROTEIN G"/>
    <property type="match status" value="1"/>
</dbReference>
<dbReference type="Proteomes" id="UP000247612">
    <property type="component" value="Unassembled WGS sequence"/>
</dbReference>
<dbReference type="GO" id="GO:0016020">
    <property type="term" value="C:membrane"/>
    <property type="evidence" value="ECO:0007669"/>
    <property type="project" value="UniProtKB-SubCell"/>
</dbReference>
<keyword evidence="4 6" id="KW-1133">Transmembrane helix</keyword>
<dbReference type="PANTHER" id="PTHR30093">
    <property type="entry name" value="GENERAL SECRETION PATHWAY PROTEIN G"/>
    <property type="match status" value="1"/>
</dbReference>
<proteinExistence type="predicted"/>
<evidence type="ECO:0000313" key="8">
    <source>
        <dbReference type="Proteomes" id="UP000247612"/>
    </source>
</evidence>
<dbReference type="EMBL" id="QJKH01000010">
    <property type="protein sequence ID" value="PXX77578.1"/>
    <property type="molecule type" value="Genomic_DNA"/>
</dbReference>
<dbReference type="InterPro" id="IPR045584">
    <property type="entry name" value="Pilin-like"/>
</dbReference>
<comment type="caution">
    <text evidence="7">The sequence shown here is derived from an EMBL/GenBank/DDBJ whole genome shotgun (WGS) entry which is preliminary data.</text>
</comment>
<evidence type="ECO:0000256" key="6">
    <source>
        <dbReference type="SAM" id="Phobius"/>
    </source>
</evidence>